<dbReference type="PANTHER" id="PTHR46066">
    <property type="entry name" value="CHITINASE DOMAIN-CONTAINING PROTEIN 1 FAMILY MEMBER"/>
    <property type="match status" value="1"/>
</dbReference>
<name>A0A495IJN4_9MICO</name>
<dbReference type="AlphaFoldDB" id="A0A495IJN4"/>
<dbReference type="GO" id="GO:0005975">
    <property type="term" value="P:carbohydrate metabolic process"/>
    <property type="evidence" value="ECO:0007669"/>
    <property type="project" value="InterPro"/>
</dbReference>
<organism evidence="3 4">
    <name type="scientific">Frondihabitans australicus</name>
    <dbReference type="NCBI Taxonomy" id="386892"/>
    <lineage>
        <taxon>Bacteria</taxon>
        <taxon>Bacillati</taxon>
        <taxon>Actinomycetota</taxon>
        <taxon>Actinomycetes</taxon>
        <taxon>Micrococcales</taxon>
        <taxon>Microbacteriaceae</taxon>
        <taxon>Frondihabitans</taxon>
    </lineage>
</organism>
<dbReference type="PANTHER" id="PTHR46066:SF2">
    <property type="entry name" value="CHITINASE DOMAIN-CONTAINING PROTEIN 1"/>
    <property type="match status" value="1"/>
</dbReference>
<dbReference type="InterPro" id="IPR017853">
    <property type="entry name" value="GH"/>
</dbReference>
<keyword evidence="1" id="KW-0732">Signal</keyword>
<dbReference type="EMBL" id="RBKS01000001">
    <property type="protein sequence ID" value="RKR75628.1"/>
    <property type="molecule type" value="Genomic_DNA"/>
</dbReference>
<evidence type="ECO:0000259" key="2">
    <source>
        <dbReference type="PROSITE" id="PS51910"/>
    </source>
</evidence>
<keyword evidence="4" id="KW-1185">Reference proteome</keyword>
<dbReference type="InterPro" id="IPR001223">
    <property type="entry name" value="Glyco_hydro18_cat"/>
</dbReference>
<dbReference type="GO" id="GO:0008061">
    <property type="term" value="F:chitin binding"/>
    <property type="evidence" value="ECO:0007669"/>
    <property type="project" value="InterPro"/>
</dbReference>
<gene>
    <name evidence="3" type="ORF">C8E83_2776</name>
</gene>
<feature type="domain" description="GH18" evidence="2">
    <location>
        <begin position="41"/>
        <end position="342"/>
    </location>
</feature>
<comment type="caution">
    <text evidence="3">The sequence shown here is derived from an EMBL/GenBank/DDBJ whole genome shotgun (WGS) entry which is preliminary data.</text>
</comment>
<dbReference type="RefSeq" id="WP_121370401.1">
    <property type="nucleotide sequence ID" value="NZ_RBKS01000001.1"/>
</dbReference>
<dbReference type="SUPFAM" id="SSF51445">
    <property type="entry name" value="(Trans)glycosidases"/>
    <property type="match status" value="1"/>
</dbReference>
<dbReference type="OrthoDB" id="276604at2"/>
<reference evidence="3 4" key="1">
    <citation type="submission" date="2018-10" db="EMBL/GenBank/DDBJ databases">
        <title>Sequencing the genomes of 1000 actinobacteria strains.</title>
        <authorList>
            <person name="Klenk H.-P."/>
        </authorList>
    </citation>
    <scope>NUCLEOTIDE SEQUENCE [LARGE SCALE GENOMIC DNA]</scope>
    <source>
        <strain evidence="3 4">DSM 17894</strain>
    </source>
</reference>
<sequence>MKHPRSRAALVGGLAAAAILLTAGCTAATGTSGHVATVPKSLSVEGYGVDDAATLTALARDRSALDIVGISGVNLTTGGAGVAASSQEALKIAAKAKADGLKSELLVTNIDQQKGDFSNDLVTAMLGSEENRSFVIAGLASEIAHGGYHGVQLDFESMSQADEAGLVTFVSELRSTLPSTASISMTLPAVSAANQYPAQGFDLERLDPLVSRYVLMAYDEHGTGFSQSGPVGGLPWMKQAVTALTGVVAAKKIDLGVAGYGYSWTTSGSGGVITTAQARKKAGGAARWVSAQGEWTAKLSNGTILWWSDGQSLTVRSNYAKSVGLHGVALWEMSSGDRITRG</sequence>
<dbReference type="Pfam" id="PF00704">
    <property type="entry name" value="Glyco_hydro_18"/>
    <property type="match status" value="1"/>
</dbReference>
<evidence type="ECO:0000256" key="1">
    <source>
        <dbReference type="SAM" id="SignalP"/>
    </source>
</evidence>
<proteinExistence type="predicted"/>
<accession>A0A495IJN4</accession>
<evidence type="ECO:0000313" key="4">
    <source>
        <dbReference type="Proteomes" id="UP000280008"/>
    </source>
</evidence>
<dbReference type="PROSITE" id="PS51910">
    <property type="entry name" value="GH18_2"/>
    <property type="match status" value="1"/>
</dbReference>
<dbReference type="Gene3D" id="3.20.20.80">
    <property type="entry name" value="Glycosidases"/>
    <property type="match status" value="1"/>
</dbReference>
<feature type="signal peptide" evidence="1">
    <location>
        <begin position="1"/>
        <end position="27"/>
    </location>
</feature>
<dbReference type="SMART" id="SM00636">
    <property type="entry name" value="Glyco_18"/>
    <property type="match status" value="1"/>
</dbReference>
<dbReference type="InterPro" id="IPR029070">
    <property type="entry name" value="Chitinase_insertion_sf"/>
</dbReference>
<dbReference type="Gene3D" id="3.10.50.10">
    <property type="match status" value="1"/>
</dbReference>
<dbReference type="PROSITE" id="PS51257">
    <property type="entry name" value="PROKAR_LIPOPROTEIN"/>
    <property type="match status" value="1"/>
</dbReference>
<dbReference type="InterPro" id="IPR011583">
    <property type="entry name" value="Chitinase_II/V-like_cat"/>
</dbReference>
<dbReference type="Proteomes" id="UP000280008">
    <property type="component" value="Unassembled WGS sequence"/>
</dbReference>
<feature type="chain" id="PRO_5019809027" evidence="1">
    <location>
        <begin position="28"/>
        <end position="342"/>
    </location>
</feature>
<protein>
    <submittedName>
        <fullName evidence="3">Spore germination protein YaaH</fullName>
    </submittedName>
</protein>
<evidence type="ECO:0000313" key="3">
    <source>
        <dbReference type="EMBL" id="RKR75628.1"/>
    </source>
</evidence>